<proteinExistence type="predicted"/>
<dbReference type="EMBL" id="WIXI01000039">
    <property type="protein sequence ID" value="MQY46104.1"/>
    <property type="molecule type" value="Genomic_DNA"/>
</dbReference>
<protein>
    <submittedName>
        <fullName evidence="1">Uncharacterized protein</fullName>
    </submittedName>
</protein>
<evidence type="ECO:0000313" key="2">
    <source>
        <dbReference type="Proteomes" id="UP000435138"/>
    </source>
</evidence>
<sequence>MGDLTIRLLAELIDLPYTPPSIRQLPLPKRREYHKRAVEKSRKKVAAALSGGTVLPTREHIRAALTDAALEILLANGEGVETIRNAFRTVFGDTADVALRKATSGRIGARFLDLA</sequence>
<accession>A0A6A8A621</accession>
<comment type="caution">
    <text evidence="1">The sequence shown here is derived from an EMBL/GenBank/DDBJ whole genome shotgun (WGS) entry which is preliminary data.</text>
</comment>
<keyword evidence="2" id="KW-1185">Reference proteome</keyword>
<evidence type="ECO:0000313" key="1">
    <source>
        <dbReference type="EMBL" id="MQY46104.1"/>
    </source>
</evidence>
<reference evidence="1 2" key="1">
    <citation type="submission" date="2019-11" db="EMBL/GenBank/DDBJ databases">
        <title>Genome analysis of Rhizobacterium cereale a novel genus and species isolated from maize roots in North Spain.</title>
        <authorList>
            <person name="Menendez E."/>
            <person name="Flores-Felix J.D."/>
            <person name="Ramirez-Bahena M.-H."/>
            <person name="Igual J.M."/>
            <person name="Garcia-Fraile P."/>
            <person name="Peix A."/>
            <person name="Velazquez E."/>
        </authorList>
    </citation>
    <scope>NUCLEOTIDE SEQUENCE [LARGE SCALE GENOMIC DNA]</scope>
    <source>
        <strain evidence="1 2">RZME27</strain>
    </source>
</reference>
<dbReference type="RefSeq" id="WP_153353609.1">
    <property type="nucleotide sequence ID" value="NZ_WIXI01000039.1"/>
</dbReference>
<dbReference type="Proteomes" id="UP000435138">
    <property type="component" value="Unassembled WGS sequence"/>
</dbReference>
<gene>
    <name evidence="1" type="ORF">GAO09_08550</name>
</gene>
<organism evidence="1 2">
    <name type="scientific">Endobacterium cereale</name>
    <dbReference type="NCBI Taxonomy" id="2663029"/>
    <lineage>
        <taxon>Bacteria</taxon>
        <taxon>Pseudomonadati</taxon>
        <taxon>Pseudomonadota</taxon>
        <taxon>Alphaproteobacteria</taxon>
        <taxon>Hyphomicrobiales</taxon>
        <taxon>Rhizobiaceae</taxon>
        <taxon>Endobacterium</taxon>
    </lineage>
</organism>
<name>A0A6A8A621_9HYPH</name>
<dbReference type="AlphaFoldDB" id="A0A6A8A621"/>